<dbReference type="SUPFAM" id="SSF55729">
    <property type="entry name" value="Acyl-CoA N-acyltransferases (Nat)"/>
    <property type="match status" value="1"/>
</dbReference>
<keyword evidence="3" id="KW-1185">Reference proteome</keyword>
<gene>
    <name evidence="2" type="ORF">BGW38_003557</name>
</gene>
<evidence type="ECO:0000259" key="1">
    <source>
        <dbReference type="Pfam" id="PF00583"/>
    </source>
</evidence>
<evidence type="ECO:0000313" key="3">
    <source>
        <dbReference type="Proteomes" id="UP000780801"/>
    </source>
</evidence>
<accession>A0A9P6KCL9</accession>
<sequence length="235" mass="26649">MTVPTSKDILISVPSRPVIRTDYSTVPTASNLATTRVDDIVFRHGRVEDAQTMTEMQFSNYIYHYNDIAPRPFLDTLDHAAMAKNHVQRMTPPVHERKMAYVVAERANPNTGEKEIVGMSQSMEPNWDRAYNHRFKEGWSQQDFDCEIDTLYVKLGVQGGGLGRKLILGALQEGYNRFGMRRGVIIWTLEGNWQGRKFYTRVGCEEVAIRTIDLAGVPAECIGYAFRSVEKAIGK</sequence>
<name>A0A9P6KCL9_9FUNG</name>
<dbReference type="Pfam" id="PF00583">
    <property type="entry name" value="Acetyltransf_1"/>
    <property type="match status" value="1"/>
</dbReference>
<protein>
    <recommendedName>
        <fullName evidence="1">N-acetyltransferase domain-containing protein</fullName>
    </recommendedName>
</protein>
<feature type="domain" description="N-acetyltransferase" evidence="1">
    <location>
        <begin position="115"/>
        <end position="203"/>
    </location>
</feature>
<organism evidence="2 3">
    <name type="scientific">Lunasporangiospora selenospora</name>
    <dbReference type="NCBI Taxonomy" id="979761"/>
    <lineage>
        <taxon>Eukaryota</taxon>
        <taxon>Fungi</taxon>
        <taxon>Fungi incertae sedis</taxon>
        <taxon>Mucoromycota</taxon>
        <taxon>Mortierellomycotina</taxon>
        <taxon>Mortierellomycetes</taxon>
        <taxon>Mortierellales</taxon>
        <taxon>Mortierellaceae</taxon>
        <taxon>Lunasporangiospora</taxon>
    </lineage>
</organism>
<dbReference type="Proteomes" id="UP000780801">
    <property type="component" value="Unassembled WGS sequence"/>
</dbReference>
<dbReference type="GO" id="GO:0016747">
    <property type="term" value="F:acyltransferase activity, transferring groups other than amino-acyl groups"/>
    <property type="evidence" value="ECO:0007669"/>
    <property type="project" value="InterPro"/>
</dbReference>
<dbReference type="EMBL" id="JAABOA010002363">
    <property type="protein sequence ID" value="KAF9579971.1"/>
    <property type="molecule type" value="Genomic_DNA"/>
</dbReference>
<proteinExistence type="predicted"/>
<dbReference type="InterPro" id="IPR000182">
    <property type="entry name" value="GNAT_dom"/>
</dbReference>
<dbReference type="OrthoDB" id="2348079at2759"/>
<evidence type="ECO:0000313" key="2">
    <source>
        <dbReference type="EMBL" id="KAF9579971.1"/>
    </source>
</evidence>
<comment type="caution">
    <text evidence="2">The sequence shown here is derived from an EMBL/GenBank/DDBJ whole genome shotgun (WGS) entry which is preliminary data.</text>
</comment>
<dbReference type="InterPro" id="IPR016181">
    <property type="entry name" value="Acyl_CoA_acyltransferase"/>
</dbReference>
<dbReference type="Gene3D" id="3.40.630.30">
    <property type="match status" value="1"/>
</dbReference>
<reference evidence="2" key="1">
    <citation type="journal article" date="2020" name="Fungal Divers.">
        <title>Resolving the Mortierellaceae phylogeny through synthesis of multi-gene phylogenetics and phylogenomics.</title>
        <authorList>
            <person name="Vandepol N."/>
            <person name="Liber J."/>
            <person name="Desiro A."/>
            <person name="Na H."/>
            <person name="Kennedy M."/>
            <person name="Barry K."/>
            <person name="Grigoriev I.V."/>
            <person name="Miller A.N."/>
            <person name="O'Donnell K."/>
            <person name="Stajich J.E."/>
            <person name="Bonito G."/>
        </authorList>
    </citation>
    <scope>NUCLEOTIDE SEQUENCE</scope>
    <source>
        <strain evidence="2">KOD1015</strain>
    </source>
</reference>
<dbReference type="AlphaFoldDB" id="A0A9P6KCL9"/>